<dbReference type="AlphaFoldDB" id="L7U9K2"/>
<dbReference type="HOGENOM" id="CLU_1692515_0_0_7"/>
<gene>
    <name evidence="1" type="ordered locus">MYSTI_03207</name>
</gene>
<evidence type="ECO:0000313" key="1">
    <source>
        <dbReference type="EMBL" id="AGC44520.1"/>
    </source>
</evidence>
<organism evidence="1 2">
    <name type="scientific">Myxococcus stipitatus (strain DSM 14675 / JCM 12634 / Mx s8)</name>
    <dbReference type="NCBI Taxonomy" id="1278073"/>
    <lineage>
        <taxon>Bacteria</taxon>
        <taxon>Pseudomonadati</taxon>
        <taxon>Myxococcota</taxon>
        <taxon>Myxococcia</taxon>
        <taxon>Myxococcales</taxon>
        <taxon>Cystobacterineae</taxon>
        <taxon>Myxococcaceae</taxon>
        <taxon>Myxococcus</taxon>
    </lineage>
</organism>
<reference evidence="1 2" key="1">
    <citation type="journal article" date="2013" name="Genome Announc.">
        <title>Complete genome sequence of Myxococcus stipitatus strain DSM 14675, a fruiting myxobacterium.</title>
        <authorList>
            <person name="Huntley S."/>
            <person name="Kneip S."/>
            <person name="Treuner-Lange A."/>
            <person name="Sogaard-Andersen L."/>
        </authorList>
    </citation>
    <scope>NUCLEOTIDE SEQUENCE [LARGE SCALE GENOMIC DNA]</scope>
    <source>
        <strain evidence="2">DSM 14675 / JCM 12634 / Mx s8</strain>
    </source>
</reference>
<dbReference type="EMBL" id="CP004025">
    <property type="protein sequence ID" value="AGC44520.1"/>
    <property type="molecule type" value="Genomic_DNA"/>
</dbReference>
<dbReference type="STRING" id="1278073.MYSTI_03207"/>
<dbReference type="Proteomes" id="UP000011131">
    <property type="component" value="Chromosome"/>
</dbReference>
<dbReference type="RefSeq" id="WP_015348781.1">
    <property type="nucleotide sequence ID" value="NC_020126.1"/>
</dbReference>
<name>L7U9K2_MYXSD</name>
<accession>L7U9K2</accession>
<sequence length="165" mass="18747">MPRNPDAGPEDPSLHDEDWRAFTFDKEANSLLAKSNWTHYRRGLRRLEKEHSAHVPGVPMRRALAEDAFFCATHWKQNRRIVRGALRGLLDHPLGVSRYTFAAAEYWKWASACSPADVQDAEQMLARARIAMETADPLTQGNLAQMLRQLKPRRSKLRITGSANG</sequence>
<keyword evidence="2" id="KW-1185">Reference proteome</keyword>
<proteinExistence type="predicted"/>
<dbReference type="PATRIC" id="fig|1278073.3.peg.3267"/>
<dbReference type="KEGG" id="msd:MYSTI_03207"/>
<evidence type="ECO:0000313" key="2">
    <source>
        <dbReference type="Proteomes" id="UP000011131"/>
    </source>
</evidence>
<protein>
    <submittedName>
        <fullName evidence="1">Uncharacterized protein</fullName>
    </submittedName>
</protein>
<dbReference type="OrthoDB" id="5519181at2"/>